<dbReference type="InterPro" id="IPR007111">
    <property type="entry name" value="NACHT_NTPase"/>
</dbReference>
<dbReference type="EMBL" id="JBHSJE010000018">
    <property type="protein sequence ID" value="MFC4983503.1"/>
    <property type="molecule type" value="Genomic_DNA"/>
</dbReference>
<dbReference type="PANTHER" id="PTHR46844:SF1">
    <property type="entry name" value="SLR5058 PROTEIN"/>
    <property type="match status" value="1"/>
</dbReference>
<comment type="caution">
    <text evidence="4">The sequence shown here is derived from an EMBL/GenBank/DDBJ whole genome shotgun (WGS) entry which is preliminary data.</text>
</comment>
<keyword evidence="5" id="KW-1185">Reference proteome</keyword>
<gene>
    <name evidence="4" type="ORF">ACFPL4_35110</name>
</gene>
<evidence type="ECO:0000256" key="2">
    <source>
        <dbReference type="ARBA" id="ARBA00022840"/>
    </source>
</evidence>
<dbReference type="Pfam" id="PF22733">
    <property type="entry name" value="NNH1"/>
    <property type="match status" value="1"/>
</dbReference>
<dbReference type="Gene3D" id="3.40.50.300">
    <property type="entry name" value="P-loop containing nucleotide triphosphate hydrolases"/>
    <property type="match status" value="1"/>
</dbReference>
<dbReference type="Proteomes" id="UP001595908">
    <property type="component" value="Unassembled WGS sequence"/>
</dbReference>
<dbReference type="Gene3D" id="3.80.10.10">
    <property type="entry name" value="Ribonuclease Inhibitor"/>
    <property type="match status" value="1"/>
</dbReference>
<dbReference type="SUPFAM" id="SSF52058">
    <property type="entry name" value="L domain-like"/>
    <property type="match status" value="1"/>
</dbReference>
<evidence type="ECO:0000313" key="4">
    <source>
        <dbReference type="EMBL" id="MFC4983503.1"/>
    </source>
</evidence>
<dbReference type="InterPro" id="IPR032675">
    <property type="entry name" value="LRR_dom_sf"/>
</dbReference>
<proteinExistence type="predicted"/>
<evidence type="ECO:0000313" key="5">
    <source>
        <dbReference type="Proteomes" id="UP001595908"/>
    </source>
</evidence>
<dbReference type="InterPro" id="IPR054547">
    <property type="entry name" value="NNH1"/>
</dbReference>
<keyword evidence="2" id="KW-0067">ATP-binding</keyword>
<evidence type="ECO:0000259" key="3">
    <source>
        <dbReference type="PROSITE" id="PS50837"/>
    </source>
</evidence>
<keyword evidence="1" id="KW-0547">Nucleotide-binding</keyword>
<dbReference type="InterPro" id="IPR027417">
    <property type="entry name" value="P-loop_NTPase"/>
</dbReference>
<dbReference type="PROSITE" id="PS50837">
    <property type="entry name" value="NACHT"/>
    <property type="match status" value="1"/>
</dbReference>
<dbReference type="GeneID" id="31237375"/>
<sequence>MTGTEVALIRLATTVIGTVAKSLLAPRPGAALVPDPVRPLPRPAKPDRLVKVLGGRLAERYADLPEHERLAALDSVHDTFAAAGELTAERLFALDLDEDRLHTELADPAPGLSGRAAELYDELLRRCCAHALEQFTAHPSFAARAAVEQTRAEARTRELVEDVRSRVGPRPDAAALAFEQRYADFVATTNCRMGLFGLTLGRSASEWPLETAYISLSVSGEGAGQDGLDRTATVTVSVEQALAGTDRLLLRGPAGSGKSTLVQWLALNAARRTFGSDLGDWNRCVPFVLRLRAFTSHGSLPVPEEFLRAAGVPLDGAAPAGWADGVLSEGRGLVLVDGVDEVPMRLRHRTEKWLKDLIAAYPKSRYVVTTRPSAVPESWLSGSGFEAHSLLAMGRKDIHAFIDHWHAAARSECASDEQRGQLDVYETSLRRAVTTRSDLGRLATNPLMCALLCALNRDRRMQLPRARKELYDAALDMLLVRRDTEREIVGVEGVDLTREEQTALLQRLAYWLIRNGQAEADRDEAIAMVAEWMTAMSQVRGTAEEVFSHLLIRSGLLREPAPGAVGFVHRTFQDYLGAKAAVEARDFGVLVQHAHDDQWHDVVQMAVGHARPDERARLLRQLLKRADHARKHRHRLVLLAAASLEHAPELDPAVRAEVQRQTETLLPPRTRAEAEELAEVGELVLELLPGPQDVAEEYAAGHVVTTAALVGGDAAYEVIKRYRNDERQWVAAQLDEAWNRFDTDTYAREVLAAQTWQGASISVTHERQMAALRHVPVARRVRLLGDIADMSALTSRHEMERLFVFDNEALTGIEAMAAMTSLTGVGLSLCRRISDLSPLAGLPLTWLSLIQLNPGIPSEHLEPLTEIRDLTLGHRFPVGSIGELPLGRHLESLYLLREVEDLDLEGLEQWTELAVLAVTGLRQLGHVGRTPFFRRLDELHLALPDLPELDVIAGLTGLRTLVVNRSRIPHGLAPLRDLPALEHLHLYVPPENGPVDLTPLSGLGDLTVTVGSETVLTGTELFPPERIVRRG</sequence>
<dbReference type="PANTHER" id="PTHR46844">
    <property type="entry name" value="SLR5058 PROTEIN"/>
    <property type="match status" value="1"/>
</dbReference>
<reference evidence="5" key="1">
    <citation type="journal article" date="2019" name="Int. J. Syst. Evol. Microbiol.">
        <title>The Global Catalogue of Microorganisms (GCM) 10K type strain sequencing project: providing services to taxonomists for standard genome sequencing and annotation.</title>
        <authorList>
            <consortium name="The Broad Institute Genomics Platform"/>
            <consortium name="The Broad Institute Genome Sequencing Center for Infectious Disease"/>
            <person name="Wu L."/>
            <person name="Ma J."/>
        </authorList>
    </citation>
    <scope>NUCLEOTIDE SEQUENCE [LARGE SCALE GENOMIC DNA]</scope>
    <source>
        <strain evidence="5">ICMP 257</strain>
    </source>
</reference>
<name>A0ABV9VJV9_STRAZ</name>
<evidence type="ECO:0000256" key="1">
    <source>
        <dbReference type="ARBA" id="ARBA00022741"/>
    </source>
</evidence>
<organism evidence="4 5">
    <name type="scientific">Streptomyces atroolivaceus</name>
    <dbReference type="NCBI Taxonomy" id="66869"/>
    <lineage>
        <taxon>Bacteria</taxon>
        <taxon>Bacillati</taxon>
        <taxon>Actinomycetota</taxon>
        <taxon>Actinomycetes</taxon>
        <taxon>Kitasatosporales</taxon>
        <taxon>Streptomycetaceae</taxon>
        <taxon>Streptomyces</taxon>
    </lineage>
</organism>
<dbReference type="SUPFAM" id="SSF52540">
    <property type="entry name" value="P-loop containing nucleoside triphosphate hydrolases"/>
    <property type="match status" value="1"/>
</dbReference>
<dbReference type="Pfam" id="PF05729">
    <property type="entry name" value="NACHT"/>
    <property type="match status" value="1"/>
</dbReference>
<accession>A0ABV9VJV9</accession>
<dbReference type="RefSeq" id="WP_051710139.1">
    <property type="nucleotide sequence ID" value="NZ_JBHSJE010000018.1"/>
</dbReference>
<feature type="domain" description="NACHT" evidence="3">
    <location>
        <begin position="246"/>
        <end position="583"/>
    </location>
</feature>
<protein>
    <submittedName>
        <fullName evidence="4">NACHT domain-containing protein</fullName>
    </submittedName>
</protein>